<accession>A0AB39U4P2</accession>
<name>A0AB39U4P2_9BIFI</name>
<reference evidence="1" key="1">
    <citation type="submission" date="2023-07" db="EMBL/GenBank/DDBJ databases">
        <title>Bifidobacterium aquikefiriaerophilum sp. nov. and Bifidobacterium eccum sp. nov., isolated from water kefir.</title>
        <authorList>
            <person name="Breselge S."/>
            <person name="Bellassi P."/>
            <person name="Barcenilla C."/>
            <person name="Alvarez-Ordonez A."/>
            <person name="Morelli L."/>
            <person name="Cotter P.D."/>
        </authorList>
    </citation>
    <scope>NUCLEOTIDE SEQUENCE</scope>
    <source>
        <strain evidence="1">WK041_4_12</strain>
    </source>
</reference>
<dbReference type="RefSeq" id="WP_369343595.1">
    <property type="nucleotide sequence ID" value="NZ_CP129674.1"/>
</dbReference>
<dbReference type="KEGG" id="baqk:QN215_06920"/>
<dbReference type="SUPFAM" id="SSF55729">
    <property type="entry name" value="Acyl-CoA N-acyltransferases (Nat)"/>
    <property type="match status" value="1"/>
</dbReference>
<evidence type="ECO:0008006" key="2">
    <source>
        <dbReference type="Google" id="ProtNLM"/>
    </source>
</evidence>
<sequence length="113" mass="12876">MKPSDGHALDEIYAFVWFGIVNGKKKDAEGTYIIGYIARSLKAHECHFGDFTLKHAIHVIKEDSEKSGREPIIGTRIDPRNQASQKLFARNGFQDTGIDDEAPEYHRWVRIGF</sequence>
<evidence type="ECO:0000313" key="1">
    <source>
        <dbReference type="EMBL" id="XDS44001.1"/>
    </source>
</evidence>
<organism evidence="1">
    <name type="scientific">Bifidobacterium aquikefiricola</name>
    <dbReference type="NCBI Taxonomy" id="3059038"/>
    <lineage>
        <taxon>Bacteria</taxon>
        <taxon>Bacillati</taxon>
        <taxon>Actinomycetota</taxon>
        <taxon>Actinomycetes</taxon>
        <taxon>Bifidobacteriales</taxon>
        <taxon>Bifidobacteriaceae</taxon>
        <taxon>Bifidobacterium</taxon>
    </lineage>
</organism>
<protein>
    <recommendedName>
        <fullName evidence="2">N-acetyltransferase domain-containing protein</fullName>
    </recommendedName>
</protein>
<dbReference type="Gene3D" id="3.40.630.30">
    <property type="match status" value="1"/>
</dbReference>
<dbReference type="InterPro" id="IPR016181">
    <property type="entry name" value="Acyl_CoA_acyltransferase"/>
</dbReference>
<gene>
    <name evidence="1" type="ORF">QN215_06920</name>
</gene>
<dbReference type="AlphaFoldDB" id="A0AB39U4P2"/>
<dbReference type="EMBL" id="CP129674">
    <property type="protein sequence ID" value="XDS44001.1"/>
    <property type="molecule type" value="Genomic_DNA"/>
</dbReference>
<proteinExistence type="predicted"/>